<dbReference type="AlphaFoldDB" id="A0A0Q9YXU4"/>
<dbReference type="EMBL" id="LKAJ01000004">
    <property type="protein sequence ID" value="KRG21489.1"/>
    <property type="molecule type" value="Genomic_DNA"/>
</dbReference>
<evidence type="ECO:0000313" key="4">
    <source>
        <dbReference type="Proteomes" id="UP000051497"/>
    </source>
</evidence>
<dbReference type="InterPro" id="IPR036513">
    <property type="entry name" value="STAS_dom_sf"/>
</dbReference>
<gene>
    <name evidence="3" type="ORF">HT99x_008230</name>
    <name evidence="2" type="ORF">HT99x_01241</name>
</gene>
<evidence type="ECO:0000313" key="2">
    <source>
        <dbReference type="EMBL" id="KRG21489.1"/>
    </source>
</evidence>
<reference evidence="3" key="3">
    <citation type="submission" date="2021-06" db="EMBL/GenBank/DDBJ databases">
        <title>Genomic Description and Analysis of Intracellular Bacteria, Candidatus Berkiella cookevillensis and Candidatus Berkiella aquae.</title>
        <authorList>
            <person name="Kidane D.T."/>
            <person name="Mehari Y.T."/>
            <person name="Rice F.C."/>
            <person name="Arivett B.A."/>
            <person name="Farone A.L."/>
            <person name="Berk S.G."/>
            <person name="Farone M.B."/>
        </authorList>
    </citation>
    <scope>NUCLEOTIDE SEQUENCE</scope>
    <source>
        <strain evidence="3">HT99</strain>
    </source>
</reference>
<dbReference type="PANTHER" id="PTHR33495:SF15">
    <property type="entry name" value="STAS DOMAIN-CONTAINING PROTEIN"/>
    <property type="match status" value="1"/>
</dbReference>
<reference evidence="2" key="1">
    <citation type="submission" date="2015-09" db="EMBL/GenBank/DDBJ databases">
        <title>Draft Genome Sequences of Two Novel Amoeba-resistant Intranuclear Bacteria, Candidatus Berkiella cookevillensis and Candidatus Berkiella aquae.</title>
        <authorList>
            <person name="Mehari Y.T."/>
            <person name="Arivett B.A."/>
            <person name="Farone A.L."/>
            <person name="Gunderson J.H."/>
            <person name="Farone M.B."/>
        </authorList>
    </citation>
    <scope>NUCLEOTIDE SEQUENCE [LARGE SCALE GENOMIC DNA]</scope>
    <source>
        <strain evidence="2">HT99</strain>
    </source>
</reference>
<sequence length="101" mass="11305">MAIKSSISSDGQEMTISVQGRFDFSSLQMFRNAYENQDMHPHSYVVDLKESDYLDSSALGMLLALRDHAGGDTAQIRIVNCAPDVKKIFTITKLDELFTVE</sequence>
<dbReference type="STRING" id="295108.HT99x_01241"/>
<dbReference type="CDD" id="cd07043">
    <property type="entry name" value="STAS_anti-anti-sigma_factors"/>
    <property type="match status" value="1"/>
</dbReference>
<proteinExistence type="predicted"/>
<dbReference type="PANTHER" id="PTHR33495">
    <property type="entry name" value="ANTI-SIGMA FACTOR ANTAGONIST TM_1081-RELATED-RELATED"/>
    <property type="match status" value="1"/>
</dbReference>
<dbReference type="RefSeq" id="WP_075065873.1">
    <property type="nucleotide sequence ID" value="NZ_LKAJ02000001.1"/>
</dbReference>
<evidence type="ECO:0000313" key="3">
    <source>
        <dbReference type="EMBL" id="MCS5711420.1"/>
    </source>
</evidence>
<name>A0A0Q9YXU4_9GAMM</name>
<dbReference type="PROSITE" id="PS50801">
    <property type="entry name" value="STAS"/>
    <property type="match status" value="1"/>
</dbReference>
<protein>
    <submittedName>
        <fullName evidence="2">STAS domain protein</fullName>
    </submittedName>
    <submittedName>
        <fullName evidence="3">STAS domain-containing protein</fullName>
    </submittedName>
</protein>
<dbReference type="Proteomes" id="UP000051497">
    <property type="component" value="Unassembled WGS sequence"/>
</dbReference>
<dbReference type="Pfam" id="PF01740">
    <property type="entry name" value="STAS"/>
    <property type="match status" value="1"/>
</dbReference>
<dbReference type="OrthoDB" id="278639at2"/>
<dbReference type="EMBL" id="LKAJ02000001">
    <property type="protein sequence ID" value="MCS5711420.1"/>
    <property type="molecule type" value="Genomic_DNA"/>
</dbReference>
<accession>A0A0Q9YXU4</accession>
<dbReference type="SUPFAM" id="SSF52091">
    <property type="entry name" value="SpoIIaa-like"/>
    <property type="match status" value="1"/>
</dbReference>
<organism evidence="2">
    <name type="scientific">Candidatus Berkiella aquae</name>
    <dbReference type="NCBI Taxonomy" id="295108"/>
    <lineage>
        <taxon>Bacteria</taxon>
        <taxon>Pseudomonadati</taxon>
        <taxon>Pseudomonadota</taxon>
        <taxon>Gammaproteobacteria</taxon>
        <taxon>Candidatus Berkiellales</taxon>
        <taxon>Candidatus Berkiellaceae</taxon>
        <taxon>Candidatus Berkiella</taxon>
    </lineage>
</organism>
<reference evidence="3" key="2">
    <citation type="journal article" date="2016" name="Genome Announc.">
        <title>Draft Genome Sequences of Two Novel Amoeba-Resistant Intranuclear Bacteria, 'Candidatus Berkiella cookevillensis' and 'Candidatus Berkiella aquae'.</title>
        <authorList>
            <person name="Mehari Y.T."/>
            <person name="Arivett B.A."/>
            <person name="Farone A.L."/>
            <person name="Gunderson J.H."/>
            <person name="Farone M.B."/>
        </authorList>
    </citation>
    <scope>NUCLEOTIDE SEQUENCE</scope>
    <source>
        <strain evidence="3">HT99</strain>
    </source>
</reference>
<evidence type="ECO:0000259" key="1">
    <source>
        <dbReference type="PROSITE" id="PS50801"/>
    </source>
</evidence>
<dbReference type="Gene3D" id="3.30.750.24">
    <property type="entry name" value="STAS domain"/>
    <property type="match status" value="1"/>
</dbReference>
<feature type="domain" description="STAS" evidence="1">
    <location>
        <begin position="16"/>
        <end position="101"/>
    </location>
</feature>
<dbReference type="GO" id="GO:0043856">
    <property type="term" value="F:anti-sigma factor antagonist activity"/>
    <property type="evidence" value="ECO:0007669"/>
    <property type="project" value="TreeGrafter"/>
</dbReference>
<comment type="caution">
    <text evidence="2">The sequence shown here is derived from an EMBL/GenBank/DDBJ whole genome shotgun (WGS) entry which is preliminary data.</text>
</comment>
<keyword evidence="4" id="KW-1185">Reference proteome</keyword>
<dbReference type="InterPro" id="IPR002645">
    <property type="entry name" value="STAS_dom"/>
</dbReference>